<evidence type="ECO:0000313" key="2">
    <source>
        <dbReference type="Proteomes" id="UP000831785"/>
    </source>
</evidence>
<keyword evidence="2" id="KW-1185">Reference proteome</keyword>
<dbReference type="RefSeq" id="WP_244716145.1">
    <property type="nucleotide sequence ID" value="NZ_CP095049.1"/>
</dbReference>
<dbReference type="EMBL" id="CP095049">
    <property type="protein sequence ID" value="UOQ52303.1"/>
    <property type="molecule type" value="Genomic_DNA"/>
</dbReference>
<organism evidence="1 2">
    <name type="scientific">Hymenobacter cellulosivorans</name>
    <dbReference type="NCBI Taxonomy" id="2932249"/>
    <lineage>
        <taxon>Bacteria</taxon>
        <taxon>Pseudomonadati</taxon>
        <taxon>Bacteroidota</taxon>
        <taxon>Cytophagia</taxon>
        <taxon>Cytophagales</taxon>
        <taxon>Hymenobacteraceae</taxon>
        <taxon>Hymenobacter</taxon>
    </lineage>
</organism>
<proteinExistence type="predicted"/>
<name>A0ABY4F6Y8_9BACT</name>
<evidence type="ECO:0000313" key="1">
    <source>
        <dbReference type="EMBL" id="UOQ52303.1"/>
    </source>
</evidence>
<reference evidence="1 2" key="1">
    <citation type="submission" date="2022-04" db="EMBL/GenBank/DDBJ databases">
        <title>Hymenobacter sp. isolated from the air.</title>
        <authorList>
            <person name="Won M."/>
            <person name="Lee C.-M."/>
            <person name="Woen H.-Y."/>
            <person name="Kwon S.-W."/>
        </authorList>
    </citation>
    <scope>NUCLEOTIDE SEQUENCE [LARGE SCALE GENOMIC DNA]</scope>
    <source>
        <strain evidence="2">5116 S-27</strain>
    </source>
</reference>
<protein>
    <submittedName>
        <fullName evidence="1">Uncharacterized protein</fullName>
    </submittedName>
</protein>
<dbReference type="Proteomes" id="UP000831785">
    <property type="component" value="Chromosome"/>
</dbReference>
<sequence length="50" mass="5753">MLLFYPTPDAGFYAELHYPPASLDNVRPQDFTTTLPLRTELALWQPTTLE</sequence>
<accession>A0ABY4F6Y8</accession>
<gene>
    <name evidence="1" type="ORF">MUN80_21395</name>
</gene>